<name>A0A4Y9M2F0_9BRAD</name>
<evidence type="ECO:0000313" key="2">
    <source>
        <dbReference type="Proteomes" id="UP000297966"/>
    </source>
</evidence>
<organism evidence="1 2">
    <name type="scientific">Bradyrhizobium niftali</name>
    <dbReference type="NCBI Taxonomy" id="2560055"/>
    <lineage>
        <taxon>Bacteria</taxon>
        <taxon>Pseudomonadati</taxon>
        <taxon>Pseudomonadota</taxon>
        <taxon>Alphaproteobacteria</taxon>
        <taxon>Hyphomicrobiales</taxon>
        <taxon>Nitrobacteraceae</taxon>
        <taxon>Bradyrhizobium</taxon>
    </lineage>
</organism>
<sequence>MKIDQWTKFLMTVAGDASAEAIIRGGDTGEIIGLAKTKGFEFTEMDLEDVRGGDVSGGLTDETLEEITGAVLVNGGRLMVR</sequence>
<evidence type="ECO:0008006" key="3">
    <source>
        <dbReference type="Google" id="ProtNLM"/>
    </source>
</evidence>
<keyword evidence="2" id="KW-1185">Reference proteome</keyword>
<reference evidence="1 2" key="1">
    <citation type="submission" date="2019-03" db="EMBL/GenBank/DDBJ databases">
        <title>Bradyrhizobium diversity isolated from nodules of Chamaecrista fasciculata.</title>
        <authorList>
            <person name="Klepa M.S."/>
            <person name="Urquiaga M.O."/>
            <person name="Hungria M."/>
            <person name="Delamuta J.R."/>
        </authorList>
    </citation>
    <scope>NUCLEOTIDE SEQUENCE [LARGE SCALE GENOMIC DNA]</scope>
    <source>
        <strain evidence="1 2">CNPSo 3448</strain>
    </source>
</reference>
<dbReference type="Proteomes" id="UP000297966">
    <property type="component" value="Unassembled WGS sequence"/>
</dbReference>
<dbReference type="EMBL" id="SPQT01000003">
    <property type="protein sequence ID" value="TFV49237.1"/>
    <property type="molecule type" value="Genomic_DNA"/>
</dbReference>
<dbReference type="AlphaFoldDB" id="A0A4Y9M2F0"/>
<dbReference type="RefSeq" id="WP_135174003.1">
    <property type="nucleotide sequence ID" value="NZ_SPQT01000003.1"/>
</dbReference>
<protein>
    <recommendedName>
        <fullName evidence="3">Nif11 domain-containing protein</fullName>
    </recommendedName>
</protein>
<evidence type="ECO:0000313" key="1">
    <source>
        <dbReference type="EMBL" id="TFV49237.1"/>
    </source>
</evidence>
<gene>
    <name evidence="1" type="ORF">E4K65_10005</name>
</gene>
<proteinExistence type="predicted"/>
<accession>A0A4Y9M2F0</accession>
<comment type="caution">
    <text evidence="1">The sequence shown here is derived from an EMBL/GenBank/DDBJ whole genome shotgun (WGS) entry which is preliminary data.</text>
</comment>
<dbReference type="OrthoDB" id="8250963at2"/>